<protein>
    <submittedName>
        <fullName evidence="2">Uncharacterized protein</fullName>
    </submittedName>
</protein>
<comment type="caution">
    <text evidence="2">The sequence shown here is derived from an EMBL/GenBank/DDBJ whole genome shotgun (WGS) entry which is preliminary data.</text>
</comment>
<reference evidence="2" key="1">
    <citation type="submission" date="2010-08" db="EMBL/GenBank/DDBJ databases">
        <authorList>
            <person name="Muzny D."/>
            <person name="Qin X."/>
            <person name="Buhay C."/>
            <person name="Dugan-Rocha S."/>
            <person name="Ding Y."/>
            <person name="Chen G."/>
            <person name="Hawes A."/>
            <person name="Holder M."/>
            <person name="Jhangiani S."/>
            <person name="Johnson A."/>
            <person name="Khan Z."/>
            <person name="Li Z."/>
            <person name="Liu W."/>
            <person name="Liu X."/>
            <person name="Perez L."/>
            <person name="Shen H."/>
            <person name="Wang Q."/>
            <person name="Watt J."/>
            <person name="Xi L."/>
            <person name="Xin Y."/>
            <person name="Zhou J."/>
            <person name="Deng J."/>
            <person name="Jiang H."/>
            <person name="Liu Y."/>
            <person name="Qu J."/>
            <person name="Song X.-Z."/>
            <person name="Zhang L."/>
            <person name="Villasana D."/>
            <person name="Johnson A."/>
            <person name="Liu J."/>
            <person name="Liyanage D."/>
            <person name="Lorensuhewa L."/>
            <person name="Robinson T."/>
            <person name="Song A."/>
            <person name="Song B.-B."/>
            <person name="Dinh H."/>
            <person name="Thornton R."/>
            <person name="Coyle M."/>
            <person name="Francisco L."/>
            <person name="Jackson L."/>
            <person name="Javaid M."/>
            <person name="Korchina V."/>
            <person name="Kovar C."/>
            <person name="Mata R."/>
            <person name="Mathew T."/>
            <person name="Ngo R."/>
            <person name="Nguyen L."/>
            <person name="Nguyen N."/>
            <person name="Okwuonu G."/>
            <person name="Ongeri F."/>
            <person name="Pham C."/>
            <person name="Simmons D."/>
            <person name="Wilczek-Boney K."/>
            <person name="Hale W."/>
            <person name="Jakkamsetti A."/>
            <person name="Pham P."/>
            <person name="Ruth R."/>
            <person name="San Lucas F."/>
            <person name="Warren J."/>
            <person name="Zhang J."/>
            <person name="Zhao Z."/>
            <person name="Zhou C."/>
            <person name="Zhu D."/>
            <person name="Lee S."/>
            <person name="Bess C."/>
            <person name="Blankenburg K."/>
            <person name="Forbes L."/>
            <person name="Fu Q."/>
            <person name="Gubbala S."/>
            <person name="Hirani K."/>
            <person name="Jayaseelan J.C."/>
            <person name="Lara F."/>
            <person name="Munidasa M."/>
            <person name="Palculict T."/>
            <person name="Patil S."/>
            <person name="Pu L.-L."/>
            <person name="Saada N."/>
            <person name="Tang L."/>
            <person name="Weissenberger G."/>
            <person name="Zhu Y."/>
            <person name="Hemphill L."/>
            <person name="Shang Y."/>
            <person name="Youmans B."/>
            <person name="Ayvaz T."/>
            <person name="Ross M."/>
            <person name="Santibanez J."/>
            <person name="Aqrawi P."/>
            <person name="Gross S."/>
            <person name="Joshi V."/>
            <person name="Fowler G."/>
            <person name="Nazareth L."/>
            <person name="Reid J."/>
            <person name="Worley K."/>
            <person name="Petrosino J."/>
            <person name="Highlander S."/>
            <person name="Gibbs R."/>
        </authorList>
    </citation>
    <scope>NUCLEOTIDE SEQUENCE [LARGE SCALE GENOMIC DNA]</scope>
    <source>
        <strain evidence="2">DSM 15272</strain>
    </source>
</reference>
<dbReference type="eggNOG" id="ENOG503304R">
    <property type="taxonomic scope" value="Bacteria"/>
</dbReference>
<gene>
    <name evidence="2" type="ORF">HMPREF0063_11592</name>
</gene>
<sequence>MSPAVYRRRRIALALALAVVVAVVWLVAGLVGNDDESPAPVATPTPSTAAPEPDPVEPAPGVSEVSLASSGDGCDPRTVRITPTVPAGQQAGGDIRVDLAVSTSSETPCTLTAEDAELLVIISSGGRPVYDSTVCTSSLIAQPVPLTPRWVTSTAVTWTGRAGCVGAEPFVGAGEYTIQLGTLGGEPGSATFGLAEPPPPPEPEPAPEPEPPVEEPPAEPPPAG</sequence>
<accession>E2SC33</accession>
<evidence type="ECO:0000256" key="1">
    <source>
        <dbReference type="SAM" id="MobiDB-lite"/>
    </source>
</evidence>
<dbReference type="Proteomes" id="UP000003111">
    <property type="component" value="Unassembled WGS sequence"/>
</dbReference>
<name>E2SC33_9ACTN</name>
<evidence type="ECO:0000313" key="3">
    <source>
        <dbReference type="Proteomes" id="UP000003111"/>
    </source>
</evidence>
<proteinExistence type="predicted"/>
<feature type="region of interest" description="Disordered" evidence="1">
    <location>
        <begin position="35"/>
        <end position="87"/>
    </location>
</feature>
<dbReference type="STRING" id="585531.HMPREF0063_11592"/>
<dbReference type="EMBL" id="ACLF03000005">
    <property type="protein sequence ID" value="EFQ83319.1"/>
    <property type="molecule type" value="Genomic_DNA"/>
</dbReference>
<evidence type="ECO:0000313" key="2">
    <source>
        <dbReference type="EMBL" id="EFQ83319.1"/>
    </source>
</evidence>
<feature type="compositionally biased region" description="Low complexity" evidence="1">
    <location>
        <begin position="38"/>
        <end position="51"/>
    </location>
</feature>
<organism evidence="2 3">
    <name type="scientific">Aeromicrobium marinum DSM 15272</name>
    <dbReference type="NCBI Taxonomy" id="585531"/>
    <lineage>
        <taxon>Bacteria</taxon>
        <taxon>Bacillati</taxon>
        <taxon>Actinomycetota</taxon>
        <taxon>Actinomycetes</taxon>
        <taxon>Propionibacteriales</taxon>
        <taxon>Nocardioidaceae</taxon>
        <taxon>Aeromicrobium</taxon>
    </lineage>
</organism>
<dbReference type="HOGENOM" id="CLU_1155478_0_0_11"/>
<feature type="region of interest" description="Disordered" evidence="1">
    <location>
        <begin position="183"/>
        <end position="224"/>
    </location>
</feature>
<keyword evidence="3" id="KW-1185">Reference proteome</keyword>
<dbReference type="AlphaFoldDB" id="E2SC33"/>
<feature type="compositionally biased region" description="Acidic residues" evidence="1">
    <location>
        <begin position="205"/>
        <end position="217"/>
    </location>
</feature>